<dbReference type="Pfam" id="PF02076">
    <property type="entry name" value="STE3"/>
    <property type="match status" value="1"/>
</dbReference>
<dbReference type="InterPro" id="IPR001499">
    <property type="entry name" value="GPCR_STE3"/>
</dbReference>
<dbReference type="AlphaFoldDB" id="A0A8H3HZW6"/>
<feature type="transmembrane region" description="Helical" evidence="10">
    <location>
        <begin position="267"/>
        <end position="285"/>
    </location>
</feature>
<dbReference type="Proteomes" id="UP000663827">
    <property type="component" value="Unassembled WGS sequence"/>
</dbReference>
<keyword evidence="8" id="KW-0675">Receptor</keyword>
<dbReference type="InterPro" id="IPR001546">
    <property type="entry name" value="GPCR_Pheromne_A_rcpt"/>
</dbReference>
<dbReference type="PANTHER" id="PTHR28097:SF1">
    <property type="entry name" value="PHEROMONE A FACTOR RECEPTOR"/>
    <property type="match status" value="1"/>
</dbReference>
<evidence type="ECO:0000256" key="3">
    <source>
        <dbReference type="ARBA" id="ARBA00022507"/>
    </source>
</evidence>
<dbReference type="GO" id="GO:0004933">
    <property type="term" value="F:mating-type a-factor pheromone receptor activity"/>
    <property type="evidence" value="ECO:0007669"/>
    <property type="project" value="InterPro"/>
</dbReference>
<reference evidence="11" key="1">
    <citation type="submission" date="2021-01" db="EMBL/GenBank/DDBJ databases">
        <authorList>
            <person name="Kaushik A."/>
        </authorList>
    </citation>
    <scope>NUCLEOTIDE SEQUENCE</scope>
    <source>
        <strain evidence="11">AG5</strain>
    </source>
</reference>
<evidence type="ECO:0000256" key="2">
    <source>
        <dbReference type="ARBA" id="ARBA00011085"/>
    </source>
</evidence>
<protein>
    <recommendedName>
        <fullName evidence="13">Pheromone B beta 1 receptor</fullName>
    </recommendedName>
</protein>
<keyword evidence="7 10" id="KW-0472">Membrane</keyword>
<feature type="transmembrane region" description="Helical" evidence="10">
    <location>
        <begin position="34"/>
        <end position="53"/>
    </location>
</feature>
<gene>
    <name evidence="11" type="ORF">RDB_LOCUS66460</name>
</gene>
<proteinExistence type="inferred from homology"/>
<feature type="transmembrane region" description="Helical" evidence="10">
    <location>
        <begin position="6"/>
        <end position="22"/>
    </location>
</feature>
<evidence type="ECO:0000256" key="10">
    <source>
        <dbReference type="SAM" id="Phobius"/>
    </source>
</evidence>
<dbReference type="EMBL" id="CAJNJQ010001330">
    <property type="protein sequence ID" value="CAE7133330.1"/>
    <property type="molecule type" value="Genomic_DNA"/>
</dbReference>
<feature type="transmembrane region" description="Helical" evidence="10">
    <location>
        <begin position="150"/>
        <end position="180"/>
    </location>
</feature>
<evidence type="ECO:0008006" key="13">
    <source>
        <dbReference type="Google" id="ProtNLM"/>
    </source>
</evidence>
<evidence type="ECO:0000256" key="4">
    <source>
        <dbReference type="ARBA" id="ARBA00022692"/>
    </source>
</evidence>
<evidence type="ECO:0000313" key="11">
    <source>
        <dbReference type="EMBL" id="CAE7133330.1"/>
    </source>
</evidence>
<keyword evidence="4 10" id="KW-0812">Transmembrane</keyword>
<evidence type="ECO:0000256" key="7">
    <source>
        <dbReference type="ARBA" id="ARBA00023136"/>
    </source>
</evidence>
<keyword evidence="5 10" id="KW-1133">Transmembrane helix</keyword>
<keyword evidence="9" id="KW-0807">Transducer</keyword>
<comment type="caution">
    <text evidence="11">The sequence shown here is derived from an EMBL/GenBank/DDBJ whole genome shotgun (WGS) entry which is preliminary data.</text>
</comment>
<keyword evidence="3" id="KW-0589">Pheromone response</keyword>
<dbReference type="PANTHER" id="PTHR28097">
    <property type="entry name" value="PHEROMONE A FACTOR RECEPTOR"/>
    <property type="match status" value="1"/>
</dbReference>
<evidence type="ECO:0000256" key="9">
    <source>
        <dbReference type="ARBA" id="ARBA00023224"/>
    </source>
</evidence>
<organism evidence="11 12">
    <name type="scientific">Rhizoctonia solani</name>
    <dbReference type="NCBI Taxonomy" id="456999"/>
    <lineage>
        <taxon>Eukaryota</taxon>
        <taxon>Fungi</taxon>
        <taxon>Dikarya</taxon>
        <taxon>Basidiomycota</taxon>
        <taxon>Agaricomycotina</taxon>
        <taxon>Agaricomycetes</taxon>
        <taxon>Cantharellales</taxon>
        <taxon>Ceratobasidiaceae</taxon>
        <taxon>Rhizoctonia</taxon>
    </lineage>
</organism>
<feature type="transmembrane region" description="Helical" evidence="10">
    <location>
        <begin position="110"/>
        <end position="130"/>
    </location>
</feature>
<evidence type="ECO:0000256" key="5">
    <source>
        <dbReference type="ARBA" id="ARBA00022989"/>
    </source>
</evidence>
<dbReference type="CDD" id="cd14966">
    <property type="entry name" value="7tmD_STE3"/>
    <property type="match status" value="1"/>
</dbReference>
<evidence type="ECO:0000256" key="8">
    <source>
        <dbReference type="ARBA" id="ARBA00023170"/>
    </source>
</evidence>
<keyword evidence="6" id="KW-0297">G-protein coupled receptor</keyword>
<dbReference type="PRINTS" id="PR00899">
    <property type="entry name" value="GPCRSTE3"/>
</dbReference>
<evidence type="ECO:0000313" key="12">
    <source>
        <dbReference type="Proteomes" id="UP000663827"/>
    </source>
</evidence>
<sequence>MRPELAVVSFICTVLVLIPLPWHWRARNIPTLSLVFWYTTINFLRGINAVIWAGNTNDHAPVWCDITTKMEMGANWGFCSTGIALCRYLAHVSSPHHRIEKAPEKRRRVIFEIFMCAVLPLIAMALHYVVQGNRYYILEDFGCMASIYPTFVSLLIINVPPLLFGLTTLVYSGIAMWWLIQRRTQFEVTLQSHDSGLTKSRYIRLVILSAIMMLMATAMTTFVLVSNIENGDTAPWPSWEVVHADWYRIDELASDLVPESIRVRRLMIWYLVPIASIGFFAFFGFGKEARDEYASYFSFVRTRIFCIKPNPQPTLPISMHSDTNNITCTTIASLTVEPHNGETVSQTLVKWNDKDSGIVDIESCP</sequence>
<feature type="transmembrane region" description="Helical" evidence="10">
    <location>
        <begin position="201"/>
        <end position="225"/>
    </location>
</feature>
<comment type="similarity">
    <text evidence="2">Belongs to the G-protein coupled receptor 4 family.</text>
</comment>
<name>A0A8H3HZW6_9AGAM</name>
<evidence type="ECO:0000256" key="1">
    <source>
        <dbReference type="ARBA" id="ARBA00004141"/>
    </source>
</evidence>
<evidence type="ECO:0000256" key="6">
    <source>
        <dbReference type="ARBA" id="ARBA00023040"/>
    </source>
</evidence>
<comment type="subcellular location">
    <subcellularLocation>
        <location evidence="1">Membrane</location>
        <topology evidence="1">Multi-pass membrane protein</topology>
    </subcellularLocation>
</comment>
<dbReference type="GO" id="GO:0005886">
    <property type="term" value="C:plasma membrane"/>
    <property type="evidence" value="ECO:0007669"/>
    <property type="project" value="TreeGrafter"/>
</dbReference>
<dbReference type="GO" id="GO:0000750">
    <property type="term" value="P:pheromone-dependent signal transduction involved in conjugation with cellular fusion"/>
    <property type="evidence" value="ECO:0007669"/>
    <property type="project" value="TreeGrafter"/>
</dbReference>
<dbReference type="PRINTS" id="PR00900">
    <property type="entry name" value="PHEROMONEAR"/>
</dbReference>
<accession>A0A8H3HZW6</accession>